<proteinExistence type="predicted"/>
<organism evidence="2 3">
    <name type="scientific">Okibacterium fritillariae</name>
    <dbReference type="NCBI Taxonomy" id="123320"/>
    <lineage>
        <taxon>Bacteria</taxon>
        <taxon>Bacillati</taxon>
        <taxon>Actinomycetota</taxon>
        <taxon>Actinomycetes</taxon>
        <taxon>Micrococcales</taxon>
        <taxon>Microbacteriaceae</taxon>
        <taxon>Okibacterium</taxon>
    </lineage>
</organism>
<evidence type="ECO:0000256" key="1">
    <source>
        <dbReference type="SAM" id="Phobius"/>
    </source>
</evidence>
<name>A0A1T5JLX2_9MICO</name>
<dbReference type="PANTHER" id="PTHR34989:SF1">
    <property type="entry name" value="PROTEIN HDED"/>
    <property type="match status" value="1"/>
</dbReference>
<dbReference type="InterPro" id="IPR052712">
    <property type="entry name" value="Acid_resist_chaperone_HdeD"/>
</dbReference>
<keyword evidence="3" id="KW-1185">Reference proteome</keyword>
<feature type="transmembrane region" description="Helical" evidence="1">
    <location>
        <begin position="81"/>
        <end position="101"/>
    </location>
</feature>
<accession>A0A1T5JLX2</accession>
<dbReference type="STRING" id="123320.SAMN06309945_1656"/>
<feature type="transmembrane region" description="Helical" evidence="1">
    <location>
        <begin position="21"/>
        <end position="43"/>
    </location>
</feature>
<dbReference type="OrthoDB" id="3238356at2"/>
<feature type="transmembrane region" description="Helical" evidence="1">
    <location>
        <begin position="163"/>
        <end position="185"/>
    </location>
</feature>
<dbReference type="EMBL" id="FUZP01000001">
    <property type="protein sequence ID" value="SKC52133.1"/>
    <property type="molecule type" value="Genomic_DNA"/>
</dbReference>
<dbReference type="GO" id="GO:0005886">
    <property type="term" value="C:plasma membrane"/>
    <property type="evidence" value="ECO:0007669"/>
    <property type="project" value="TreeGrafter"/>
</dbReference>
<keyword evidence="1" id="KW-1133">Transmembrane helix</keyword>
<evidence type="ECO:0000313" key="3">
    <source>
        <dbReference type="Proteomes" id="UP000190857"/>
    </source>
</evidence>
<dbReference type="AlphaFoldDB" id="A0A1T5JLX2"/>
<reference evidence="2 3" key="1">
    <citation type="submission" date="2017-02" db="EMBL/GenBank/DDBJ databases">
        <authorList>
            <person name="Peterson S.W."/>
        </authorList>
    </citation>
    <scope>NUCLEOTIDE SEQUENCE [LARGE SCALE GENOMIC DNA]</scope>
    <source>
        <strain evidence="2 3">VKM Ac-2059</strain>
    </source>
</reference>
<gene>
    <name evidence="2" type="ORF">SAMN06309945_1656</name>
</gene>
<feature type="transmembrane region" description="Helical" evidence="1">
    <location>
        <begin position="49"/>
        <end position="69"/>
    </location>
</feature>
<protein>
    <submittedName>
        <fullName evidence="2">Uncharacterized membrane protein HdeD, DUF308 family</fullName>
    </submittedName>
</protein>
<feature type="transmembrane region" description="Helical" evidence="1">
    <location>
        <begin position="107"/>
        <end position="127"/>
    </location>
</feature>
<feature type="transmembrane region" description="Helical" evidence="1">
    <location>
        <begin position="139"/>
        <end position="157"/>
    </location>
</feature>
<keyword evidence="1" id="KW-0472">Membrane</keyword>
<dbReference type="InterPro" id="IPR005325">
    <property type="entry name" value="DUF308_memb"/>
</dbReference>
<keyword evidence="1" id="KW-0812">Transmembrane</keyword>
<sequence>MSTSTFFINVDSSRLSPSQVTGIRVALGVAGLLAVILGISILVWPGATLALVAWLFGIYFLVVGILRIVKGFSGHSEGTGYRVFSVILGVLLILGGVYILLNPVFGVAVLAAAIGITWIIEGVASLVESAPDSSRWFGVLYGVVSIVAGVIVLFVPVQSAAALLIFVAVLAIVAGLVEIVQAFTFGRAAKRAGIA</sequence>
<dbReference type="Pfam" id="PF03729">
    <property type="entry name" value="DUF308"/>
    <property type="match status" value="2"/>
</dbReference>
<dbReference type="Proteomes" id="UP000190857">
    <property type="component" value="Unassembled WGS sequence"/>
</dbReference>
<dbReference type="PANTHER" id="PTHR34989">
    <property type="entry name" value="PROTEIN HDED"/>
    <property type="match status" value="1"/>
</dbReference>
<evidence type="ECO:0000313" key="2">
    <source>
        <dbReference type="EMBL" id="SKC52133.1"/>
    </source>
</evidence>
<dbReference type="RefSeq" id="WP_079727641.1">
    <property type="nucleotide sequence ID" value="NZ_FUZP01000001.1"/>
</dbReference>